<dbReference type="EMBL" id="DSPX01000096">
    <property type="protein sequence ID" value="HGG00921.1"/>
    <property type="molecule type" value="Genomic_DNA"/>
</dbReference>
<reference evidence="1" key="1">
    <citation type="journal article" date="2020" name="mSystems">
        <title>Genome- and Community-Level Interaction Insights into Carbon Utilization and Element Cycling Functions of Hydrothermarchaeota in Hydrothermal Sediment.</title>
        <authorList>
            <person name="Zhou Z."/>
            <person name="Liu Y."/>
            <person name="Xu W."/>
            <person name="Pan J."/>
            <person name="Luo Z.H."/>
            <person name="Li M."/>
        </authorList>
    </citation>
    <scope>NUCLEOTIDE SEQUENCE [LARGE SCALE GENOMIC DNA]</scope>
    <source>
        <strain evidence="1">SpSt-374</strain>
    </source>
</reference>
<dbReference type="NCBIfam" id="TIGR04533">
    <property type="entry name" value="cyanosortB_assc"/>
    <property type="match status" value="1"/>
</dbReference>
<organism evidence="1">
    <name type="scientific">Planktothricoides sp. SpSt-374</name>
    <dbReference type="NCBI Taxonomy" id="2282167"/>
    <lineage>
        <taxon>Bacteria</taxon>
        <taxon>Bacillati</taxon>
        <taxon>Cyanobacteriota</taxon>
        <taxon>Cyanophyceae</taxon>
        <taxon>Oscillatoriophycideae</taxon>
        <taxon>Oscillatoriales</taxon>
        <taxon>Oscillatoriaceae</taxon>
        <taxon>Planktothricoides</taxon>
    </lineage>
</organism>
<dbReference type="InterPro" id="IPR030917">
    <property type="entry name" value="Cyanoexo_CrtB_assoc"/>
</dbReference>
<gene>
    <name evidence="1" type="ORF">ENR15_09785</name>
</gene>
<name>A0A7C3ZLU6_9CYAN</name>
<dbReference type="AlphaFoldDB" id="A0A7C3ZLU6"/>
<proteinExistence type="predicted"/>
<sequence>MPQSQLSKILLLLCLLVVLVVGAIPGYMKLKWAWMEPPPVPHLQELRELQNQGIRISGWQAIREGQITMGSNTWWSQELKGIDGTPAMVLLRPQKDPMAQPEVEWMDINGYWRWQVDAMTKIEFIVELGSKAAAAAKSGSNAVVTARFFRGWTGKQTYAVLQWYAFPNGGKPAPSDWFWGDRLAQLAGDRLPWVAACIIIPIEPLGNINKIRPTAESLGQIVQTALMAGPLKFSH</sequence>
<accession>A0A7C3ZLU6</accession>
<comment type="caution">
    <text evidence="1">The sequence shown here is derived from an EMBL/GenBank/DDBJ whole genome shotgun (WGS) entry which is preliminary data.</text>
</comment>
<evidence type="ECO:0000313" key="1">
    <source>
        <dbReference type="EMBL" id="HGG00921.1"/>
    </source>
</evidence>
<protein>
    <submittedName>
        <fullName evidence="1">Cyanoexosortase B system-associated protein</fullName>
    </submittedName>
</protein>